<keyword evidence="7" id="KW-0040">ANK repeat</keyword>
<dbReference type="Gene3D" id="1.25.40.20">
    <property type="entry name" value="Ankyrin repeat-containing domain"/>
    <property type="match status" value="1"/>
</dbReference>
<dbReference type="InterPro" id="IPR057444">
    <property type="entry name" value="Znf-CCCH_AtC3H23-like"/>
</dbReference>
<dbReference type="SUPFAM" id="SSF48403">
    <property type="entry name" value="Ankyrin repeat"/>
    <property type="match status" value="1"/>
</dbReference>
<dbReference type="Proteomes" id="UP000634136">
    <property type="component" value="Unassembled WGS sequence"/>
</dbReference>
<dbReference type="AlphaFoldDB" id="A0A834U2A2"/>
<dbReference type="InterPro" id="IPR000571">
    <property type="entry name" value="Znf_CCCH"/>
</dbReference>
<evidence type="ECO:0000256" key="2">
    <source>
        <dbReference type="ARBA" id="ARBA00022723"/>
    </source>
</evidence>
<dbReference type="Pfam" id="PF25512">
    <property type="entry name" value="zf-CCCH_AtC3H23"/>
    <property type="match status" value="1"/>
</dbReference>
<accession>A0A834U2A2</accession>
<dbReference type="SMART" id="SM00356">
    <property type="entry name" value="ZnF_C3H1"/>
    <property type="match status" value="2"/>
</dbReference>
<dbReference type="Pfam" id="PF12796">
    <property type="entry name" value="Ank_2"/>
    <property type="match status" value="1"/>
</dbReference>
<keyword evidence="5 8" id="KW-0862">Zinc</keyword>
<evidence type="ECO:0000256" key="4">
    <source>
        <dbReference type="ARBA" id="ARBA00022771"/>
    </source>
</evidence>
<protein>
    <submittedName>
        <fullName evidence="10">Zinc finger CCCH domain-containing protein 29</fullName>
    </submittedName>
</protein>
<dbReference type="PANTHER" id="PTHR14493">
    <property type="entry name" value="UNKEMPT FAMILY MEMBER"/>
    <property type="match status" value="1"/>
</dbReference>
<comment type="caution">
    <text evidence="10">The sequence shown here is derived from an EMBL/GenBank/DDBJ whole genome shotgun (WGS) entry which is preliminary data.</text>
</comment>
<evidence type="ECO:0000256" key="5">
    <source>
        <dbReference type="ARBA" id="ARBA00022833"/>
    </source>
</evidence>
<keyword evidence="2 8" id="KW-0479">Metal-binding</keyword>
<sequence>MWLLLSINDMTALKFVDLVLGTSFLISVPESGSAVRFSRLRFGLWIVLIWCSGLMLVSVEQGWNLGITTQVCKLLAGVDFGMCSGSKSKLSPSSNNFMETKFQKMNDLCDMSALLELCATDDLESFRSAVEDKGFDVKEASFWYGRRIGSRKMGLEKRTPLMIASLFGSTKVAKYIVESGRVGDVNMACGSDHATALHCAVAGGSESSLELVKLLLDAHADADCVDASGNKPVNLIAPAFSSSSNSRRKAIESLLRGEIINQEVEQQIIAAAPSSKEGEKKEYPVDISLPDINNGIYGTDEFRMYSFKVKPCSRAYSHDWTECPFVHPGENARRRDPRKYPYSCVPCPEFRKGACQKGDACEYAHGVFESWLHPAQYRTRLCKDETGCSRKVCFFAHKPEELRPVYASTGSAMPSPKSFSASALDTTAMSPLALSSSSVPMSTVSTPPLSPLAASSPKSGSLWQNKINLTPPSLQLPGSRLKAALSARDLDLEMELLGLESPASQHHQLMEEITRISSPSFRNKEYSRIGDLKPNNLDDLLGSVDPSVLSQLHGLQSPNGLQIRQNMNHLRSSYPTTNLPSSQARNPSVFGFDSSAAVAAAVMNSRSAAFAKRSQSFIDRGVMPMTNHIGLSSPSHPNCRVSSGLSDWRSPDGKLDWGMNGDELNKLKKSASFGIRNSANFVAQSENLEPDVSWVHSLVKDVPSEKLKQQYDLNREMVSPWMEQMYREQEQMVA</sequence>
<keyword evidence="6" id="KW-0238">DNA-binding</keyword>
<evidence type="ECO:0000313" key="11">
    <source>
        <dbReference type="Proteomes" id="UP000634136"/>
    </source>
</evidence>
<dbReference type="InterPro" id="IPR002110">
    <property type="entry name" value="Ankyrin_rpt"/>
</dbReference>
<keyword evidence="11" id="KW-1185">Reference proteome</keyword>
<dbReference type="GO" id="GO:0006355">
    <property type="term" value="P:regulation of DNA-templated transcription"/>
    <property type="evidence" value="ECO:0007669"/>
    <property type="project" value="UniProtKB-ARBA"/>
</dbReference>
<feature type="repeat" description="ANK" evidence="7">
    <location>
        <begin position="192"/>
        <end position="227"/>
    </location>
</feature>
<evidence type="ECO:0000256" key="6">
    <source>
        <dbReference type="ARBA" id="ARBA00023125"/>
    </source>
</evidence>
<evidence type="ECO:0000256" key="1">
    <source>
        <dbReference type="ARBA" id="ARBA00004413"/>
    </source>
</evidence>
<gene>
    <name evidence="10" type="ORF">G2W53_013269</name>
</gene>
<name>A0A834U2A2_9FABA</name>
<dbReference type="PROSITE" id="PS50297">
    <property type="entry name" value="ANK_REP_REGION"/>
    <property type="match status" value="1"/>
</dbReference>
<evidence type="ECO:0000259" key="9">
    <source>
        <dbReference type="PROSITE" id="PS50103"/>
    </source>
</evidence>
<dbReference type="PROSITE" id="PS50103">
    <property type="entry name" value="ZF_C3H1"/>
    <property type="match status" value="1"/>
</dbReference>
<dbReference type="PANTHER" id="PTHR14493:SF86">
    <property type="entry name" value="ZINC FINGER CCCH DOMAIN-CONTAINING PROTEIN 47"/>
    <property type="match status" value="1"/>
</dbReference>
<reference evidence="10" key="1">
    <citation type="submission" date="2020-09" db="EMBL/GenBank/DDBJ databases">
        <title>Genome-Enabled Discovery of Anthraquinone Biosynthesis in Senna tora.</title>
        <authorList>
            <person name="Kang S.-H."/>
            <person name="Pandey R.P."/>
            <person name="Lee C.-M."/>
            <person name="Sim J.-S."/>
            <person name="Jeong J.-T."/>
            <person name="Choi B.-S."/>
            <person name="Jung M."/>
            <person name="Ginzburg D."/>
            <person name="Zhao K."/>
            <person name="Won S.Y."/>
            <person name="Oh T.-J."/>
            <person name="Yu Y."/>
            <person name="Kim N.-H."/>
            <person name="Lee O.R."/>
            <person name="Lee T.-H."/>
            <person name="Bashyal P."/>
            <person name="Kim T.-S."/>
            <person name="Lee W.-H."/>
            <person name="Kawkins C."/>
            <person name="Kim C.-K."/>
            <person name="Kim J.S."/>
            <person name="Ahn B.O."/>
            <person name="Rhee S.Y."/>
            <person name="Sohng J.K."/>
        </authorList>
    </citation>
    <scope>NUCLEOTIDE SEQUENCE</scope>
    <source>
        <tissue evidence="10">Leaf</tissue>
    </source>
</reference>
<feature type="domain" description="C3H1-type" evidence="9">
    <location>
        <begin position="341"/>
        <end position="368"/>
    </location>
</feature>
<dbReference type="GO" id="GO:0008270">
    <property type="term" value="F:zinc ion binding"/>
    <property type="evidence" value="ECO:0007669"/>
    <property type="project" value="UniProtKB-KW"/>
</dbReference>
<keyword evidence="4 8" id="KW-0863">Zinc-finger</keyword>
<dbReference type="GO" id="GO:0003677">
    <property type="term" value="F:DNA binding"/>
    <property type="evidence" value="ECO:0007669"/>
    <property type="project" value="UniProtKB-KW"/>
</dbReference>
<dbReference type="InterPro" id="IPR036770">
    <property type="entry name" value="Ankyrin_rpt-contain_sf"/>
</dbReference>
<dbReference type="FunFam" id="3.30.1370.210:FF:000009">
    <property type="entry name" value="Zinc finger CCCH domain-containing protein 66"/>
    <property type="match status" value="1"/>
</dbReference>
<organism evidence="10 11">
    <name type="scientific">Senna tora</name>
    <dbReference type="NCBI Taxonomy" id="362788"/>
    <lineage>
        <taxon>Eukaryota</taxon>
        <taxon>Viridiplantae</taxon>
        <taxon>Streptophyta</taxon>
        <taxon>Embryophyta</taxon>
        <taxon>Tracheophyta</taxon>
        <taxon>Spermatophyta</taxon>
        <taxon>Magnoliopsida</taxon>
        <taxon>eudicotyledons</taxon>
        <taxon>Gunneridae</taxon>
        <taxon>Pentapetalae</taxon>
        <taxon>rosids</taxon>
        <taxon>fabids</taxon>
        <taxon>Fabales</taxon>
        <taxon>Fabaceae</taxon>
        <taxon>Caesalpinioideae</taxon>
        <taxon>Cassia clade</taxon>
        <taxon>Senna</taxon>
    </lineage>
</organism>
<dbReference type="GO" id="GO:0005886">
    <property type="term" value="C:plasma membrane"/>
    <property type="evidence" value="ECO:0007669"/>
    <property type="project" value="UniProtKB-SubCell"/>
</dbReference>
<evidence type="ECO:0000313" key="10">
    <source>
        <dbReference type="EMBL" id="KAF7830936.1"/>
    </source>
</evidence>
<dbReference type="EMBL" id="JAAIUW010000005">
    <property type="protein sequence ID" value="KAF7830936.1"/>
    <property type="molecule type" value="Genomic_DNA"/>
</dbReference>
<feature type="zinc finger region" description="C3H1-type" evidence="8">
    <location>
        <begin position="341"/>
        <end position="368"/>
    </location>
</feature>
<dbReference type="Pfam" id="PF00642">
    <property type="entry name" value="zf-CCCH"/>
    <property type="match status" value="1"/>
</dbReference>
<dbReference type="SMART" id="SM00248">
    <property type="entry name" value="ANK"/>
    <property type="match status" value="2"/>
</dbReference>
<dbReference type="PROSITE" id="PS50088">
    <property type="entry name" value="ANK_REPEAT"/>
    <property type="match status" value="1"/>
</dbReference>
<comment type="subcellular location">
    <subcellularLocation>
        <location evidence="1">Cell membrane</location>
        <topology evidence="1">Peripheral membrane protein</topology>
        <orientation evidence="1">Cytoplasmic side</orientation>
    </subcellularLocation>
</comment>
<evidence type="ECO:0000256" key="7">
    <source>
        <dbReference type="PROSITE-ProRule" id="PRU00023"/>
    </source>
</evidence>
<dbReference type="OrthoDB" id="410307at2759"/>
<keyword evidence="3" id="KW-0677">Repeat</keyword>
<evidence type="ECO:0000256" key="3">
    <source>
        <dbReference type="ARBA" id="ARBA00022737"/>
    </source>
</evidence>
<dbReference type="Gene3D" id="3.30.1370.210">
    <property type="match status" value="1"/>
</dbReference>
<dbReference type="InterPro" id="IPR045234">
    <property type="entry name" value="Unkempt-like"/>
</dbReference>
<evidence type="ECO:0000256" key="8">
    <source>
        <dbReference type="PROSITE-ProRule" id="PRU00723"/>
    </source>
</evidence>
<proteinExistence type="predicted"/>